<dbReference type="Gene3D" id="3.40.50.720">
    <property type="entry name" value="NAD(P)-binding Rossmann-like Domain"/>
    <property type="match status" value="1"/>
</dbReference>
<evidence type="ECO:0000313" key="4">
    <source>
        <dbReference type="Proteomes" id="UP001516400"/>
    </source>
</evidence>
<comment type="caution">
    <text evidence="3">The sequence shown here is derived from an EMBL/GenBank/DDBJ whole genome shotgun (WGS) entry which is preliminary data.</text>
</comment>
<dbReference type="InterPro" id="IPR036220">
    <property type="entry name" value="UDP-Glc/GDP-Man_DH_C_sf"/>
</dbReference>
<sequence length="176" mass="20078">MNEYQKSRFTAKIIQSLFNTVSGKTICILGFAFKKNTGDTRESPAIYVAKTLLNEGASLKIYDPKVEESRIYEDLTHPLICEEPENVRKLVTVHRDAFEASEGTHALVVCTEWDEFVTLDYNKIYTGMMKPAYIFDGRKILDHQALIDIGFHVQTIGRKLRRPVSSRCWSSNPSVN</sequence>
<evidence type="ECO:0000256" key="1">
    <source>
        <dbReference type="ARBA" id="ARBA00047473"/>
    </source>
</evidence>
<proteinExistence type="predicted"/>
<dbReference type="PANTHER" id="PTHR11374:SF3">
    <property type="entry name" value="UDP-GLUCOSE 6-DEHYDROGENASE"/>
    <property type="match status" value="1"/>
</dbReference>
<gene>
    <name evidence="3" type="ORF">HHI36_018064</name>
</gene>
<dbReference type="Proteomes" id="UP001516400">
    <property type="component" value="Unassembled WGS sequence"/>
</dbReference>
<organism evidence="3 4">
    <name type="scientific">Cryptolaemus montrouzieri</name>
    <dbReference type="NCBI Taxonomy" id="559131"/>
    <lineage>
        <taxon>Eukaryota</taxon>
        <taxon>Metazoa</taxon>
        <taxon>Ecdysozoa</taxon>
        <taxon>Arthropoda</taxon>
        <taxon>Hexapoda</taxon>
        <taxon>Insecta</taxon>
        <taxon>Pterygota</taxon>
        <taxon>Neoptera</taxon>
        <taxon>Endopterygota</taxon>
        <taxon>Coleoptera</taxon>
        <taxon>Polyphaga</taxon>
        <taxon>Cucujiformia</taxon>
        <taxon>Coccinelloidea</taxon>
        <taxon>Coccinellidae</taxon>
        <taxon>Scymninae</taxon>
        <taxon>Scymnini</taxon>
        <taxon>Cryptolaemus</taxon>
    </lineage>
</organism>
<dbReference type="InterPro" id="IPR014027">
    <property type="entry name" value="UDP-Glc/GDP-Man_DH_C"/>
</dbReference>
<name>A0ABD2P055_9CUCU</name>
<dbReference type="SMART" id="SM00984">
    <property type="entry name" value="UDPG_MGDP_dh_C"/>
    <property type="match status" value="1"/>
</dbReference>
<evidence type="ECO:0000259" key="2">
    <source>
        <dbReference type="SMART" id="SM00984"/>
    </source>
</evidence>
<evidence type="ECO:0000313" key="3">
    <source>
        <dbReference type="EMBL" id="KAL3283895.1"/>
    </source>
</evidence>
<comment type="catalytic activity">
    <reaction evidence="1">
        <text>UDP-alpha-D-glucose + 2 NAD(+) + H2O = UDP-alpha-D-glucuronate + 2 NADH + 3 H(+)</text>
        <dbReference type="Rhea" id="RHEA:23596"/>
        <dbReference type="ChEBI" id="CHEBI:15377"/>
        <dbReference type="ChEBI" id="CHEBI:15378"/>
        <dbReference type="ChEBI" id="CHEBI:57540"/>
        <dbReference type="ChEBI" id="CHEBI:57945"/>
        <dbReference type="ChEBI" id="CHEBI:58052"/>
        <dbReference type="ChEBI" id="CHEBI:58885"/>
        <dbReference type="EC" id="1.1.1.22"/>
    </reaction>
</comment>
<feature type="domain" description="UDP-glucose/GDP-mannose dehydrogenase C-terminal" evidence="2">
    <location>
        <begin position="27"/>
        <end position="143"/>
    </location>
</feature>
<accession>A0ABD2P055</accession>
<dbReference type="PANTHER" id="PTHR11374">
    <property type="entry name" value="UDP-GLUCOSE DEHYDROGENASE/UDP-MANNAC DEHYDROGENASE"/>
    <property type="match status" value="1"/>
</dbReference>
<reference evidence="3 4" key="1">
    <citation type="journal article" date="2021" name="BMC Biol.">
        <title>Horizontally acquired antibacterial genes associated with adaptive radiation of ladybird beetles.</title>
        <authorList>
            <person name="Li H.S."/>
            <person name="Tang X.F."/>
            <person name="Huang Y.H."/>
            <person name="Xu Z.Y."/>
            <person name="Chen M.L."/>
            <person name="Du X.Y."/>
            <person name="Qiu B.Y."/>
            <person name="Chen P.T."/>
            <person name="Zhang W."/>
            <person name="Slipinski A."/>
            <person name="Escalona H.E."/>
            <person name="Waterhouse R.M."/>
            <person name="Zwick A."/>
            <person name="Pang H."/>
        </authorList>
    </citation>
    <scope>NUCLEOTIDE SEQUENCE [LARGE SCALE GENOMIC DNA]</scope>
    <source>
        <strain evidence="3">SYSU2018</strain>
    </source>
</reference>
<dbReference type="InterPro" id="IPR028356">
    <property type="entry name" value="UDPglc_DH_euk"/>
</dbReference>
<protein>
    <recommendedName>
        <fullName evidence="2">UDP-glucose/GDP-mannose dehydrogenase C-terminal domain-containing protein</fullName>
    </recommendedName>
</protein>
<dbReference type="GO" id="GO:0003979">
    <property type="term" value="F:UDP-glucose 6-dehydrogenase activity"/>
    <property type="evidence" value="ECO:0007669"/>
    <property type="project" value="UniProtKB-EC"/>
</dbReference>
<dbReference type="EMBL" id="JABFTP020000165">
    <property type="protein sequence ID" value="KAL3283895.1"/>
    <property type="molecule type" value="Genomic_DNA"/>
</dbReference>
<dbReference type="AlphaFoldDB" id="A0ABD2P055"/>
<dbReference type="Pfam" id="PF03720">
    <property type="entry name" value="UDPG_MGDP_dh_C"/>
    <property type="match status" value="1"/>
</dbReference>
<keyword evidence="4" id="KW-1185">Reference proteome</keyword>
<dbReference type="SUPFAM" id="SSF52413">
    <property type="entry name" value="UDP-glucose/GDP-mannose dehydrogenase C-terminal domain"/>
    <property type="match status" value="1"/>
</dbReference>